<reference evidence="5 6" key="1">
    <citation type="journal article" date="2020" name="Arch. Microbiol.">
        <title>The genome sequence of the giant phototrophic gammaproteobacterium Thiospirillum jenense gives insight into its physiological properties and phylogenetic relationships.</title>
        <authorList>
            <person name="Imhoff J.F."/>
            <person name="Meyer T.E."/>
            <person name="Kyndt J.A."/>
        </authorList>
    </citation>
    <scope>NUCLEOTIDE SEQUENCE [LARGE SCALE GENOMIC DNA]</scope>
    <source>
        <strain evidence="5 6">DSM 216</strain>
    </source>
</reference>
<dbReference type="InterPro" id="IPR050065">
    <property type="entry name" value="GlmU-like"/>
</dbReference>
<evidence type="ECO:0000259" key="4">
    <source>
        <dbReference type="Pfam" id="PF12804"/>
    </source>
</evidence>
<dbReference type="Proteomes" id="UP000548632">
    <property type="component" value="Unassembled WGS sequence"/>
</dbReference>
<sequence length="230" mass="25413">MKIIILADGISTQLGLPQPKPLIPLVTGASLLQHQLEQLRRCVNIDDVIMVVGFKKELIMETWPELLFLYNDLFATTNSAYSLMTALRKTGQEDVLIIEGDVVFPADVISLLLTQPHSAIAAMAVSANEKCQGYSTDAQGAVRTLIQPAPVLKGIAPGITRLLGQDVPKVREALLRCEPDATSEEGFEYAIERGLRLYPVPVYPLYCLKIALLKDLRRINAFLSETRQLN</sequence>
<evidence type="ECO:0000256" key="2">
    <source>
        <dbReference type="ARBA" id="ARBA00022695"/>
    </source>
</evidence>
<dbReference type="Pfam" id="PF12804">
    <property type="entry name" value="NTP_transf_3"/>
    <property type="match status" value="1"/>
</dbReference>
<evidence type="ECO:0000256" key="3">
    <source>
        <dbReference type="ARBA" id="ARBA00022842"/>
    </source>
</evidence>
<dbReference type="InterPro" id="IPR029044">
    <property type="entry name" value="Nucleotide-diphossugar_trans"/>
</dbReference>
<dbReference type="EMBL" id="JABVCQ010000020">
    <property type="protein sequence ID" value="MBB1126542.1"/>
    <property type="molecule type" value="Genomic_DNA"/>
</dbReference>
<dbReference type="InterPro" id="IPR025877">
    <property type="entry name" value="MobA-like_NTP_Trfase"/>
</dbReference>
<evidence type="ECO:0000313" key="5">
    <source>
        <dbReference type="EMBL" id="MBB1126542.1"/>
    </source>
</evidence>
<keyword evidence="3" id="KW-0460">Magnesium</keyword>
<evidence type="ECO:0000313" key="6">
    <source>
        <dbReference type="Proteomes" id="UP000548632"/>
    </source>
</evidence>
<keyword evidence="2" id="KW-0548">Nucleotidyltransferase</keyword>
<name>A0A839HLM4_9GAMM</name>
<keyword evidence="1 5" id="KW-0808">Transferase</keyword>
<dbReference type="SUPFAM" id="SSF53448">
    <property type="entry name" value="Nucleotide-diphospho-sugar transferases"/>
    <property type="match status" value="1"/>
</dbReference>
<dbReference type="PANTHER" id="PTHR43584">
    <property type="entry name" value="NUCLEOTIDYL TRANSFERASE"/>
    <property type="match status" value="1"/>
</dbReference>
<feature type="domain" description="MobA-like NTP transferase" evidence="4">
    <location>
        <begin position="4"/>
        <end position="146"/>
    </location>
</feature>
<evidence type="ECO:0000256" key="1">
    <source>
        <dbReference type="ARBA" id="ARBA00022679"/>
    </source>
</evidence>
<comment type="caution">
    <text evidence="5">The sequence shown here is derived from an EMBL/GenBank/DDBJ whole genome shotgun (WGS) entry which is preliminary data.</text>
</comment>
<dbReference type="RefSeq" id="WP_182584170.1">
    <property type="nucleotide sequence ID" value="NZ_JABVCQ010000020.1"/>
</dbReference>
<keyword evidence="6" id="KW-1185">Reference proteome</keyword>
<accession>A0A839HLM4</accession>
<dbReference type="AlphaFoldDB" id="A0A839HLM4"/>
<protein>
    <submittedName>
        <fullName evidence="5">NTP transferase domain-containing protein</fullName>
    </submittedName>
</protein>
<gene>
    <name evidence="5" type="ORF">HUK38_09895</name>
</gene>
<proteinExistence type="predicted"/>
<organism evidence="5 6">
    <name type="scientific">Thiospirillum jenense</name>
    <dbReference type="NCBI Taxonomy" id="1653858"/>
    <lineage>
        <taxon>Bacteria</taxon>
        <taxon>Pseudomonadati</taxon>
        <taxon>Pseudomonadota</taxon>
        <taxon>Gammaproteobacteria</taxon>
        <taxon>Chromatiales</taxon>
        <taxon>Chromatiaceae</taxon>
        <taxon>Thiospirillum</taxon>
    </lineage>
</organism>
<dbReference type="Gene3D" id="3.90.550.10">
    <property type="entry name" value="Spore Coat Polysaccharide Biosynthesis Protein SpsA, Chain A"/>
    <property type="match status" value="1"/>
</dbReference>
<dbReference type="GO" id="GO:0016779">
    <property type="term" value="F:nucleotidyltransferase activity"/>
    <property type="evidence" value="ECO:0007669"/>
    <property type="project" value="UniProtKB-KW"/>
</dbReference>
<dbReference type="PANTHER" id="PTHR43584:SF5">
    <property type="entry name" value="PROTEIN LICC"/>
    <property type="match status" value="1"/>
</dbReference>